<evidence type="ECO:0000313" key="2">
    <source>
        <dbReference type="Proteomes" id="UP000255505"/>
    </source>
</evidence>
<geneLocation type="plasmid" evidence="1">
    <name>III</name>
</geneLocation>
<reference evidence="1 2" key="1">
    <citation type="submission" date="2018-01" db="EMBL/GenBank/DDBJ databases">
        <authorList>
            <person name="Gaut B.S."/>
            <person name="Morton B.R."/>
            <person name="Clegg M.T."/>
            <person name="Duvall M.R."/>
        </authorList>
    </citation>
    <scope>NUCLEOTIDE SEQUENCE [LARGE SCALE GENOMIC DNA]</scope>
    <source>
        <strain evidence="1">Cupriavidus taiwanensis LMG 19425</strain>
        <plasmid evidence="2">Plasmid iii</plasmid>
    </source>
</reference>
<keyword evidence="1" id="KW-0614">Plasmid</keyword>
<accession>A0A375IW60</accession>
<evidence type="ECO:0000313" key="1">
    <source>
        <dbReference type="EMBL" id="SPK77652.1"/>
    </source>
</evidence>
<name>A0A375IW60_9BURK</name>
<proteinExistence type="predicted"/>
<dbReference type="EMBL" id="LT991978">
    <property type="protein sequence ID" value="SPK77652.1"/>
    <property type="molecule type" value="Genomic_DNA"/>
</dbReference>
<dbReference type="Proteomes" id="UP000255505">
    <property type="component" value="Plasmid III"/>
</dbReference>
<protein>
    <submittedName>
        <fullName evidence="1">Uncharacterized protein</fullName>
    </submittedName>
</protein>
<sequence length="48" mass="5758">MLNADDPRLNFGHEFMEQSNNKFMKPHLFVLRLLELEIQVYMPSYAKT</sequence>
<gene>
    <name evidence="1" type="ORF">CT19425_P60014</name>
</gene>
<organism evidence="1 2">
    <name type="scientific">Cupriavidus taiwanensis</name>
    <dbReference type="NCBI Taxonomy" id="164546"/>
    <lineage>
        <taxon>Bacteria</taxon>
        <taxon>Pseudomonadati</taxon>
        <taxon>Pseudomonadota</taxon>
        <taxon>Betaproteobacteria</taxon>
        <taxon>Burkholderiales</taxon>
        <taxon>Burkholderiaceae</taxon>
        <taxon>Cupriavidus</taxon>
    </lineage>
</organism>
<dbReference type="AlphaFoldDB" id="A0A375IW60"/>